<comment type="subcellular location">
    <subcellularLocation>
        <location evidence="2">Chromosome</location>
        <location evidence="2">Telomere</location>
    </subcellularLocation>
    <subcellularLocation>
        <location evidence="1">Nucleus</location>
    </subcellularLocation>
</comment>
<feature type="compositionally biased region" description="Low complexity" evidence="7">
    <location>
        <begin position="1500"/>
        <end position="1509"/>
    </location>
</feature>
<dbReference type="PANTHER" id="PTHR22928">
    <property type="entry name" value="TELOMERE-ASSOCIATED PROTEIN RIF1"/>
    <property type="match status" value="1"/>
</dbReference>
<feature type="compositionally biased region" description="Polar residues" evidence="7">
    <location>
        <begin position="1333"/>
        <end position="1351"/>
    </location>
</feature>
<dbReference type="PANTHER" id="PTHR22928:SF3">
    <property type="entry name" value="TELOMERE-ASSOCIATED PROTEIN RIF1"/>
    <property type="match status" value="1"/>
</dbReference>
<feature type="compositionally biased region" description="Acidic residues" evidence="7">
    <location>
        <begin position="1683"/>
        <end position="1701"/>
    </location>
</feature>
<name>A0ABR3GNN2_9PEZI</name>
<feature type="compositionally biased region" description="Polar residues" evidence="7">
    <location>
        <begin position="1463"/>
        <end position="1475"/>
    </location>
</feature>
<dbReference type="EMBL" id="JBBBZM010000033">
    <property type="protein sequence ID" value="KAL0637535.1"/>
    <property type="molecule type" value="Genomic_DNA"/>
</dbReference>
<dbReference type="SUPFAM" id="SSF48371">
    <property type="entry name" value="ARM repeat"/>
    <property type="match status" value="1"/>
</dbReference>
<feature type="region of interest" description="Disordered" evidence="7">
    <location>
        <begin position="1676"/>
        <end position="1745"/>
    </location>
</feature>
<feature type="compositionally biased region" description="Polar residues" evidence="7">
    <location>
        <begin position="1598"/>
        <end position="1607"/>
    </location>
</feature>
<feature type="region of interest" description="Disordered" evidence="7">
    <location>
        <begin position="73"/>
        <end position="92"/>
    </location>
</feature>
<evidence type="ECO:0000313" key="10">
    <source>
        <dbReference type="Proteomes" id="UP001447188"/>
    </source>
</evidence>
<keyword evidence="5" id="KW-0539">Nucleus</keyword>
<dbReference type="Pfam" id="PF12231">
    <property type="entry name" value="Rif1_N"/>
    <property type="match status" value="1"/>
</dbReference>
<evidence type="ECO:0000256" key="5">
    <source>
        <dbReference type="ARBA" id="ARBA00023242"/>
    </source>
</evidence>
<dbReference type="InterPro" id="IPR022031">
    <property type="entry name" value="Rif1_N"/>
</dbReference>
<organism evidence="9 10">
    <name type="scientific">Discina gigas</name>
    <dbReference type="NCBI Taxonomy" id="1032678"/>
    <lineage>
        <taxon>Eukaryota</taxon>
        <taxon>Fungi</taxon>
        <taxon>Dikarya</taxon>
        <taxon>Ascomycota</taxon>
        <taxon>Pezizomycotina</taxon>
        <taxon>Pezizomycetes</taxon>
        <taxon>Pezizales</taxon>
        <taxon>Discinaceae</taxon>
        <taxon>Discina</taxon>
    </lineage>
</organism>
<dbReference type="InterPro" id="IPR016024">
    <property type="entry name" value="ARM-type_fold"/>
</dbReference>
<keyword evidence="3" id="KW-0158">Chromosome</keyword>
<reference evidence="9 10" key="1">
    <citation type="submission" date="2024-02" db="EMBL/GenBank/DDBJ databases">
        <title>Discinaceae phylogenomics.</title>
        <authorList>
            <person name="Dirks A.C."/>
            <person name="James T.Y."/>
        </authorList>
    </citation>
    <scope>NUCLEOTIDE SEQUENCE [LARGE SCALE GENOMIC DNA]</scope>
    <source>
        <strain evidence="9 10">ACD0624</strain>
    </source>
</reference>
<evidence type="ECO:0000259" key="8">
    <source>
        <dbReference type="Pfam" id="PF12231"/>
    </source>
</evidence>
<feature type="compositionally biased region" description="Polar residues" evidence="7">
    <location>
        <begin position="1521"/>
        <end position="1546"/>
    </location>
</feature>
<sequence>MARSSSPTVSPFFSGTQQHPPPQQQHIKRRSLDTHLPRPPTPPRESPRSKKVLLPQDPFLTTDADVIVAADAASSVSSREPSPPSSLTDSKPKKRVLWSPWTKYHKPDVPLTSTPIRSLIDPKSLKGILKPSPAPLFGESPFGRPIAAHTFTSFTSMLESIIQALGSTERSKKLDTYITFANTLKAYDEIPDMKAMEDKLPTLCGFIRRDLDAKLEDGGNTDSQLIQQAIKFLVILVWTPRLVEAMDDVNAAFFLENAILKIEDPATPKIIVNHNLHLLAQQKFPPRIVTAERAGRIITALETLDDRVTGKSITKERIDIYYKLLFQSKAVMLVRVNDWMDNLFGGLLSSVSEVRNRALICVVEVSRVLGRGDALPKTLTNIFSRMVKGKRMFDSIKERLEQFIKDGEGIFVARMWGIVLLLVKSIGDHWEYFTPWLRIIEGCFNVSDKDVKVEAQLAWSKLIYAVGVGPTTTRKLLGLLCKPLEQYLDPKNGHSNTKKPRKAALANVSVLLYYGFRPNATSKQLSEIWDVVVVGLVEKMALSSKDEVAEGVAILSAMFDSTPKLWAETRVLAPPPMTAEDVPRLDPKWVRTNSALVLRTLEVALNRGNWGGEDTGKGVRPMWKRFTTTLADAGSKEIKVSAELMEAVAHAFNMFQRIWTVGPSALTGAKELPSSVLPTSFIKKFSYLILTALESLGTFPFTEKQLAYDEQSKFSPAATPTHKYSSGTSSVVLHPPILHMFSLFLHPSSDIFVDEEYYDCVRGILLRCAMNQDSRRKKLALLSACASLLPHRDARELDRGMWQILGQLARRCLPALARDKTMLAPSPVQAEYRDVVKVLEWGCRYELPGWQRLFDEFCGVVGKEQGEGAVASMCVEPLAEVLRHQVLEKENTASLRKGVMLIEKAGWPKSKVADNLLKTPFGVTGKRTSGVDSFEKLYDLIDHLLRKSYNLCAEGLPMTDTMALISSVGDLIGRCPAASLLALLKKTQEGLGTWIVDSRSLVAAKGSENAQIVLVVCAKATDALSRLPSHDGKVLDALQILVTSLLQSKKKQVVNAVVEVWNNTFGKQPALYYPRNVRNMLKQLRPIADLSLPTFPETLEEDPVNTPPQFSESQEVGAADEMARVWSTTPSRLASPFEPRGSPGVVKDTPVAVNPRRNFTIGPLKQMPVKLKHMDSQIEFAPIVAGDVEAAMDSQVLTERQKEVRERQGEGLVFSGLELAGAEKGKKGGDSVSVSREGGGENDESVAPANNDEVEISRIAETQESPDQNETASFISVMPDRGSYPQFLLTQAEDGEDSGMVRRSFDESFETASPTKADWEDEDGDVDMVGSTPAPQDSNDSIVLSVPQSVEDNFVDAPDHPPSRAPNSLARRKGGPIITVEVQPKVRVLPISTISPSQTDSDKEAIKSSDASARSSPDVQIIDEERAAHGLPATPKPFRGRRRLKRGSAAAPLVISPDILDTITISGESPSSYRTRSVRSLEMTPSKLKPKLSQEAMAEKAAGATPSKSSKGKGKAIKTTPSRGSKSAKQVQETPVESTPSRQPKSPRQLARFSPPRTRASAKKGAAETPKGAALEPGARKRKFLSADESPIPKIESRQSSFENVVSPTPKRRRGSVIVEMPKKRTRSSFTEEIPADPDISFVGETQLSFGSSIPDSQFQDFDQVGLVGFTPNTGAKASGIFDDGEGAKEEEEDILQDTDPELQVVSTPSRRRRSSRKLSVAQSPEKSRTAKGAEVDVEAKKRGKAGPSTAKLVEIVADSMDIEVEPEVEASCEVDESAREVVSGVRALDGLRRSFRVLGAARLTSGECRVAENIVFDAFVKLRKRGHGDKPSD</sequence>
<evidence type="ECO:0000256" key="3">
    <source>
        <dbReference type="ARBA" id="ARBA00022454"/>
    </source>
</evidence>
<feature type="compositionally biased region" description="Polar residues" evidence="7">
    <location>
        <begin position="1409"/>
        <end position="1418"/>
    </location>
</feature>
<feature type="region of interest" description="Disordered" evidence="7">
    <location>
        <begin position="1"/>
        <end position="56"/>
    </location>
</feature>
<feature type="region of interest" description="Disordered" evidence="7">
    <location>
        <begin position="1222"/>
        <end position="1252"/>
    </location>
</feature>
<keyword evidence="4" id="KW-0779">Telomere</keyword>
<feature type="domain" description="Telomere-associated protein Rif1 N-terminal" evidence="8">
    <location>
        <begin position="167"/>
        <end position="533"/>
    </location>
</feature>
<feature type="region of interest" description="Disordered" evidence="7">
    <location>
        <begin position="1131"/>
        <end position="1150"/>
    </location>
</feature>
<proteinExistence type="predicted"/>
<comment type="caution">
    <text evidence="9">The sequence shown here is derived from an EMBL/GenBank/DDBJ whole genome shotgun (WGS) entry which is preliminary data.</text>
</comment>
<keyword evidence="10" id="KW-1185">Reference proteome</keyword>
<gene>
    <name evidence="9" type="ORF">Q9L58_003424</name>
</gene>
<evidence type="ECO:0000256" key="6">
    <source>
        <dbReference type="ARBA" id="ARBA00023306"/>
    </source>
</evidence>
<protein>
    <recommendedName>
        <fullName evidence="8">Telomere-associated protein Rif1 N-terminal domain-containing protein</fullName>
    </recommendedName>
</protein>
<accession>A0ABR3GNN2</accession>
<evidence type="ECO:0000256" key="1">
    <source>
        <dbReference type="ARBA" id="ARBA00004123"/>
    </source>
</evidence>
<evidence type="ECO:0000256" key="4">
    <source>
        <dbReference type="ARBA" id="ARBA00022895"/>
    </source>
</evidence>
<evidence type="ECO:0000256" key="2">
    <source>
        <dbReference type="ARBA" id="ARBA00004574"/>
    </source>
</evidence>
<feature type="compositionally biased region" description="Basic and acidic residues" evidence="7">
    <location>
        <begin position="1726"/>
        <end position="1741"/>
    </location>
</feature>
<feature type="compositionally biased region" description="Polar residues" evidence="7">
    <location>
        <begin position="1"/>
        <end position="16"/>
    </location>
</feature>
<feature type="region of interest" description="Disordered" evidence="7">
    <location>
        <begin position="1391"/>
        <end position="1638"/>
    </location>
</feature>
<dbReference type="Proteomes" id="UP001447188">
    <property type="component" value="Unassembled WGS sequence"/>
</dbReference>
<evidence type="ECO:0000256" key="7">
    <source>
        <dbReference type="SAM" id="MobiDB-lite"/>
    </source>
</evidence>
<evidence type="ECO:0000313" key="9">
    <source>
        <dbReference type="EMBL" id="KAL0637535.1"/>
    </source>
</evidence>
<feature type="region of interest" description="Disordered" evidence="7">
    <location>
        <begin position="1306"/>
        <end position="1376"/>
    </location>
</feature>
<keyword evidence="6" id="KW-0131">Cell cycle</keyword>